<sequence>MKPFLLLATRAQDKAADEEYAAFLRFGALEPGQLHRVRLEAGPLPAVDLDRYSGIILGGSPFTASDPPESKSGVQLRVEAELMELVERVAAADFPFLGACYGIGTLGRLRGGQVDGRFGEPISAVDVELADGAGADPLLSGVPQRFKAFAGHKEACSVLPAGAVRLAGTAACPVHMFRLGSNVYATQFHPELDEDGLVTRISVYRHAGYFPPDEADEVVASVRGHHVHVPQLILRNFVLRYGS</sequence>
<dbReference type="RefSeq" id="WP_264796593.1">
    <property type="nucleotide sequence ID" value="NZ_BRVS01000018.1"/>
</dbReference>
<dbReference type="SUPFAM" id="SSF52317">
    <property type="entry name" value="Class I glutamine amidotransferase-like"/>
    <property type="match status" value="1"/>
</dbReference>
<dbReference type="Pfam" id="PF00117">
    <property type="entry name" value="GATase"/>
    <property type="match status" value="1"/>
</dbReference>
<evidence type="ECO:0000259" key="1">
    <source>
        <dbReference type="Pfam" id="PF00117"/>
    </source>
</evidence>
<keyword evidence="2" id="KW-0315">Glutamine amidotransferase</keyword>
<reference evidence="2 3" key="1">
    <citation type="journal article" date="2023" name="Int. J. Syst. Evol. Microbiol.">
        <title>Arthrobacter mangrovi sp. nov., an actinobacterium isolated from the rhizosphere of a mangrove.</title>
        <authorList>
            <person name="Hamada M."/>
            <person name="Saitou S."/>
            <person name="Enomoto N."/>
            <person name="Nanri K."/>
            <person name="Hidaka K."/>
            <person name="Miura T."/>
            <person name="Tamura T."/>
        </authorList>
    </citation>
    <scope>NUCLEOTIDE SEQUENCE [LARGE SCALE GENOMIC DNA]</scope>
    <source>
        <strain evidence="2 3">NBRC 112813</strain>
    </source>
</reference>
<dbReference type="PANTHER" id="PTHR42695:SF5">
    <property type="entry name" value="GLUTAMINE AMIDOTRANSFERASE YLR126C-RELATED"/>
    <property type="match status" value="1"/>
</dbReference>
<dbReference type="InterPro" id="IPR044992">
    <property type="entry name" value="ChyE-like"/>
</dbReference>
<dbReference type="PANTHER" id="PTHR42695">
    <property type="entry name" value="GLUTAMINE AMIDOTRANSFERASE YLR126C-RELATED"/>
    <property type="match status" value="1"/>
</dbReference>
<keyword evidence="3" id="KW-1185">Reference proteome</keyword>
<dbReference type="InterPro" id="IPR029062">
    <property type="entry name" value="Class_I_gatase-like"/>
</dbReference>
<gene>
    <name evidence="2" type="ORF">AHIS1636_29420</name>
</gene>
<accession>A0ABQ5MXI5</accession>
<evidence type="ECO:0000313" key="2">
    <source>
        <dbReference type="EMBL" id="GLB68500.1"/>
    </source>
</evidence>
<dbReference type="EMBL" id="BRVS01000018">
    <property type="protein sequence ID" value="GLB68500.1"/>
    <property type="molecule type" value="Genomic_DNA"/>
</dbReference>
<dbReference type="InterPro" id="IPR017926">
    <property type="entry name" value="GATASE"/>
</dbReference>
<protein>
    <submittedName>
        <fullName evidence="2">Glutamine amidotransferase</fullName>
    </submittedName>
</protein>
<dbReference type="NCBIfam" id="NF005743">
    <property type="entry name" value="PRK07567.1"/>
    <property type="match status" value="1"/>
</dbReference>
<comment type="caution">
    <text evidence="2">The sequence shown here is derived from an EMBL/GenBank/DDBJ whole genome shotgun (WGS) entry which is preliminary data.</text>
</comment>
<dbReference type="PROSITE" id="PS51273">
    <property type="entry name" value="GATASE_TYPE_1"/>
    <property type="match status" value="1"/>
</dbReference>
<organism evidence="2 3">
    <name type="scientific">Arthrobacter mangrovi</name>
    <dbReference type="NCBI Taxonomy" id="2966350"/>
    <lineage>
        <taxon>Bacteria</taxon>
        <taxon>Bacillati</taxon>
        <taxon>Actinomycetota</taxon>
        <taxon>Actinomycetes</taxon>
        <taxon>Micrococcales</taxon>
        <taxon>Micrococcaceae</taxon>
        <taxon>Arthrobacter</taxon>
    </lineage>
</organism>
<dbReference type="Gene3D" id="3.40.50.880">
    <property type="match status" value="1"/>
</dbReference>
<dbReference type="CDD" id="cd01741">
    <property type="entry name" value="GATase1_1"/>
    <property type="match status" value="1"/>
</dbReference>
<name>A0ABQ5MXI5_9MICC</name>
<feature type="domain" description="Glutamine amidotransferase" evidence="1">
    <location>
        <begin position="50"/>
        <end position="192"/>
    </location>
</feature>
<dbReference type="Proteomes" id="UP001209654">
    <property type="component" value="Unassembled WGS sequence"/>
</dbReference>
<evidence type="ECO:0000313" key="3">
    <source>
        <dbReference type="Proteomes" id="UP001209654"/>
    </source>
</evidence>
<proteinExistence type="predicted"/>